<feature type="compositionally biased region" description="Low complexity" evidence="1">
    <location>
        <begin position="35"/>
        <end position="48"/>
    </location>
</feature>
<accession>A0A6B8VX46</accession>
<sequence length="199" mass="20983">MKRTLATWGVAFSLTAGTIQAAPASAQTMEEADTSSRSSSSSSDDGSSAGGAIALAAVTAAMGGGALWAVQQGLIPNPLPGVIPGPTPPAPAPALVPPRGDCSPQAFNDALWEWRDSNRTVVEYCDGRFAWVSQSQTDWRVPFEFDGQRWGIIRSSGTTKTGMTQGCYNGIELRNKGASDNFLSRLPICTPDEIGYSPW</sequence>
<feature type="signal peptide" evidence="2">
    <location>
        <begin position="1"/>
        <end position="21"/>
    </location>
</feature>
<keyword evidence="2" id="KW-0732">Signal</keyword>
<evidence type="ECO:0000313" key="3">
    <source>
        <dbReference type="EMBL" id="QGU05914.1"/>
    </source>
</evidence>
<name>A0A6B8VX46_9CORY</name>
<protein>
    <recommendedName>
        <fullName evidence="5">Secreted protein</fullName>
    </recommendedName>
</protein>
<organism evidence="3 4">
    <name type="scientific">Corynebacterium comes</name>
    <dbReference type="NCBI Taxonomy" id="2675218"/>
    <lineage>
        <taxon>Bacteria</taxon>
        <taxon>Bacillati</taxon>
        <taxon>Actinomycetota</taxon>
        <taxon>Actinomycetes</taxon>
        <taxon>Mycobacteriales</taxon>
        <taxon>Corynebacteriaceae</taxon>
        <taxon>Corynebacterium</taxon>
    </lineage>
</organism>
<keyword evidence="3" id="KW-0614">Plasmid</keyword>
<dbReference type="EMBL" id="CP046454">
    <property type="protein sequence ID" value="QGU05914.1"/>
    <property type="molecule type" value="Genomic_DNA"/>
</dbReference>
<reference evidence="3 4" key="1">
    <citation type="journal article" date="2021" name="Int. J. Syst. Evol. Microbiol.">
        <title>Classification of three corynebacterial strains isolated from a small paddock in North Rhine-Westphalia: proposal of &lt;i&gt;Corynebacterium kalinowskii&lt;/i&gt; sp. nov., &lt;i&gt;Corynebacterium comes&lt;/i&gt; sp. nov. and &lt;i&gt;Corynebacterium occultum&lt;/i&gt; sp. nov.</title>
        <authorList>
            <person name="Schaffert L."/>
            <person name="Ruwe M."/>
            <person name="Milse J."/>
            <person name="Hanuschka K."/>
            <person name="Ortseifen V."/>
            <person name="Droste J."/>
            <person name="Brandt D."/>
            <person name="Schl L."/>
            <person name="Kutter Y."/>
            <person name="Vinke S."/>
            <person name="Vieh P."/>
            <person name="Jacob L."/>
            <person name="L N.C."/>
            <person name="Schulte-Berndt E."/>
            <person name="Hain C."/>
            <person name="Linder M."/>
            <person name="Schmidt P."/>
            <person name="Wollenschl L."/>
            <person name="Luttermann T."/>
            <person name="Thieme E."/>
            <person name="Hassa J."/>
            <person name="Haak M."/>
            <person name="Wittchen M."/>
            <person name="Mentz A."/>
            <person name="Persicke M."/>
            <person name="Busche T."/>
            <person name="R C."/>
        </authorList>
    </citation>
    <scope>NUCLEOTIDE SEQUENCE [LARGE SCALE GENOMIC DNA]</scope>
    <source>
        <strain evidence="3 4">2019</strain>
    </source>
</reference>
<feature type="region of interest" description="Disordered" evidence="1">
    <location>
        <begin position="23"/>
        <end position="48"/>
    </location>
</feature>
<evidence type="ECO:0000256" key="2">
    <source>
        <dbReference type="SAM" id="SignalP"/>
    </source>
</evidence>
<dbReference type="KEGG" id="ccoe:CETAM_13445"/>
<evidence type="ECO:0000313" key="4">
    <source>
        <dbReference type="Proteomes" id="UP000425178"/>
    </source>
</evidence>
<geneLocation type="plasmid" evidence="3 4">
    <name>pCETAM</name>
</geneLocation>
<feature type="chain" id="PRO_5025487505" description="Secreted protein" evidence="2">
    <location>
        <begin position="22"/>
        <end position="199"/>
    </location>
</feature>
<keyword evidence="4" id="KW-1185">Reference proteome</keyword>
<dbReference type="Proteomes" id="UP000425178">
    <property type="component" value="Plasmid pCETAM"/>
</dbReference>
<evidence type="ECO:0008006" key="5">
    <source>
        <dbReference type="Google" id="ProtNLM"/>
    </source>
</evidence>
<evidence type="ECO:0000256" key="1">
    <source>
        <dbReference type="SAM" id="MobiDB-lite"/>
    </source>
</evidence>
<proteinExistence type="predicted"/>
<dbReference type="AlphaFoldDB" id="A0A6B8VX46"/>
<gene>
    <name evidence="3" type="ORF">CETAM_13445</name>
</gene>